<evidence type="ECO:0000256" key="2">
    <source>
        <dbReference type="SAM" id="Phobius"/>
    </source>
</evidence>
<feature type="compositionally biased region" description="Polar residues" evidence="1">
    <location>
        <begin position="68"/>
        <end position="93"/>
    </location>
</feature>
<dbReference type="Gene3D" id="2.60.40.1140">
    <property type="entry name" value="Collagen-binding surface protein Cna, B-type domain"/>
    <property type="match status" value="1"/>
</dbReference>
<keyword evidence="2" id="KW-1133">Transmembrane helix</keyword>
<dbReference type="Gene3D" id="2.60.40.740">
    <property type="match status" value="1"/>
</dbReference>
<protein>
    <submittedName>
        <fullName evidence="5">Cna protein B-type domain-containing protein</fullName>
    </submittedName>
</protein>
<keyword evidence="2" id="KW-0812">Transmembrane</keyword>
<feature type="domain" description="CNA-B" evidence="3">
    <location>
        <begin position="1312"/>
        <end position="1407"/>
    </location>
</feature>
<accession>A0A1G9M9C4</accession>
<dbReference type="InterPro" id="IPR013783">
    <property type="entry name" value="Ig-like_fold"/>
</dbReference>
<evidence type="ECO:0000259" key="4">
    <source>
        <dbReference type="Pfam" id="PF17802"/>
    </source>
</evidence>
<dbReference type="SUPFAM" id="SSF49401">
    <property type="entry name" value="Bacterial adhesins"/>
    <property type="match status" value="1"/>
</dbReference>
<gene>
    <name evidence="5" type="ORF">SAMN05216400_1421</name>
</gene>
<feature type="region of interest" description="Disordered" evidence="1">
    <location>
        <begin position="50"/>
        <end position="105"/>
    </location>
</feature>
<name>A0A1G9M9C4_STREI</name>
<feature type="domain" description="SpaA-like prealbumin fold" evidence="4">
    <location>
        <begin position="1183"/>
        <end position="1267"/>
    </location>
</feature>
<dbReference type="Pfam" id="PF05738">
    <property type="entry name" value="Cna_B"/>
    <property type="match status" value="1"/>
</dbReference>
<proteinExistence type="predicted"/>
<dbReference type="InterPro" id="IPR008966">
    <property type="entry name" value="Adhesion_dom_sf"/>
</dbReference>
<organism evidence="5 6">
    <name type="scientific">Streptococcus equinus</name>
    <name type="common">Streptococcus bovis</name>
    <dbReference type="NCBI Taxonomy" id="1335"/>
    <lineage>
        <taxon>Bacteria</taxon>
        <taxon>Bacillati</taxon>
        <taxon>Bacillota</taxon>
        <taxon>Bacilli</taxon>
        <taxon>Lactobacillales</taxon>
        <taxon>Streptococcaceae</taxon>
        <taxon>Streptococcus</taxon>
    </lineage>
</organism>
<feature type="compositionally biased region" description="Polar residues" evidence="1">
    <location>
        <begin position="50"/>
        <end position="61"/>
    </location>
</feature>
<evidence type="ECO:0000256" key="1">
    <source>
        <dbReference type="SAM" id="MobiDB-lite"/>
    </source>
</evidence>
<feature type="transmembrane region" description="Helical" evidence="2">
    <location>
        <begin position="1443"/>
        <end position="1462"/>
    </location>
</feature>
<keyword evidence="2" id="KW-0472">Membrane</keyword>
<dbReference type="Proteomes" id="UP000183162">
    <property type="component" value="Unassembled WGS sequence"/>
</dbReference>
<dbReference type="RefSeq" id="WP_074567033.1">
    <property type="nucleotide sequence ID" value="NZ_FNGX01000004.1"/>
</dbReference>
<dbReference type="OrthoDB" id="9816455at2"/>
<dbReference type="EMBL" id="FNGX01000004">
    <property type="protein sequence ID" value="SDL70724.1"/>
    <property type="molecule type" value="Genomic_DNA"/>
</dbReference>
<evidence type="ECO:0000313" key="5">
    <source>
        <dbReference type="EMBL" id="SDL70724.1"/>
    </source>
</evidence>
<evidence type="ECO:0000313" key="6">
    <source>
        <dbReference type="Proteomes" id="UP000183162"/>
    </source>
</evidence>
<reference evidence="5 6" key="1">
    <citation type="submission" date="2016-10" db="EMBL/GenBank/DDBJ databases">
        <authorList>
            <person name="de Groot N.N."/>
        </authorList>
    </citation>
    <scope>NUCLEOTIDE SEQUENCE [LARGE SCALE GENOMIC DNA]</scope>
    <source>
        <strain evidence="5 6">Sb09</strain>
    </source>
</reference>
<dbReference type="Pfam" id="PF17802">
    <property type="entry name" value="SpaA"/>
    <property type="match status" value="1"/>
</dbReference>
<sequence length="1474" mass="161594">MRKVLIELKNLIKKQFKKEKSSYVVATLAILLVLGTAYVFMSPAFTINTDDSSSMVETPSESTDEKVQSSTVADSSTINDSSVTEQSTEISNDSTEEFRTSGTLNAETSDVTVNVDYEDETFSEAVDLKVTPVTETTAIDQKLTSYLANKKQKLVQTRTYDITFLNKNGDEVEPSKDVKVSMNFKSNIQSSSVPSDWKFYHFAGNNLDNVEDLTSKKDTTITQDSSDSLTNVEFTSNQFSEYTIADVTYADFAPFLTGYSYDESSVKEDLSTEELTVALELNFKINTDNFIDDKNYCLALPEGADLSHNIELNKEYTGTTGSGSDKKEAFKYKFLQDGGRYYLAISFLDDYIEGLDPGEDALGNIEYTAVYGTSFKDESGNYNISYSSDLTVEIPADDVTKNYDLTTTKKGTASYEEDTAYANYTVTVDSKYGTPGEINLNDTLTASGISIDSVDQVSVTYSTYVGDTSNVTATEAVNVAPNFDTANKTWSMALPQMVSGGVNADGKPIGHFYTINYRYKIADLAPGREVQLLNKINATSSGDKYNLTPSDSEVINLKLNDITKSGNYDSTTGLINWTIVVNSNGNDIAGATLSDDNFSKASNLTLSPDGEGYTIERDSNDKVSHIKFNAISNGVNTKSYTITYTTPATNSKWDATKIKNTAYLDDDGDKTTTTDRSKDSAEVTVPGDGNLVKEFVSEDDTSDSDVKAFTWKATITMPDDDKLVSGTKFKDVLHQGSDSSRDSTIHWYTKAQLQELYEHLTAAFGADTFTLKAKVQESDGYTDYSALDNNAKYTEFMITLTSDVSSSEDISFQYNSSAKLNGGNTVDFDNEISSDSHDSKVNHTYVDTSNVIKMDGNENQATSIVNSEDGTVTWKVKIRLTDDIQSMIVTDTLPSNVNLVGLSYGQHTSQIAATISGSSISAGSDTADVSNIALDGNISSDKVVTLNFSTTNGQSLKNNIGNQDEFWLTFTTFCTEIPETGSTKAVSLTNNVTVTVDGHEYGSDSQKQNVTIGKASSEPITKSGSWNNDERRLHYSIAINPTAADLLAGSDDLTLNDEMNFGQAPGISDIGLIQNSVKLYDNATGMEVPFSEWSWTYNMEKSLHFSGRYYVYIGTLTVNLKDKKAYTLVYDYKVSKEKPNETERYNPTNKATLSDVASGESDSKVPFRWLEISTSGSVDAEKTYTISKVDSENNNLALAGATFTVYKHDDDGDDSNDEEITSYTTDADGQINIRKSNLPDTFTEDNYYYFKETSAPPGYKLPSNPQKYYFYYDPDQIMEPEADGITDATNLAISDNFEFITNEEEKVETTDITVDKKWFSSSGDEYDSADGSITYDLHQVATPEGGGTSTDSVLQSDVTLNHDNGWTKAHKDLPLTGKEGETTVNYTYYVVEHEVPGFTATYANDAGTSEVASNVATSSGTLTIKNTAQEAYVLPETGGLGTLLQYLFGILATIVGLGLLVFKVNRYRRKGGRI</sequence>
<evidence type="ECO:0000259" key="3">
    <source>
        <dbReference type="Pfam" id="PF05738"/>
    </source>
</evidence>
<feature type="transmembrane region" description="Helical" evidence="2">
    <location>
        <begin position="21"/>
        <end position="41"/>
    </location>
</feature>
<dbReference type="Gene3D" id="2.60.40.10">
    <property type="entry name" value="Immunoglobulins"/>
    <property type="match status" value="1"/>
</dbReference>
<dbReference type="InterPro" id="IPR008454">
    <property type="entry name" value="Collagen-bd_Cna-like_B-typ_dom"/>
</dbReference>
<dbReference type="InterPro" id="IPR041033">
    <property type="entry name" value="SpaA_PFL_dom_1"/>
</dbReference>